<evidence type="ECO:0000313" key="1">
    <source>
        <dbReference type="EMBL" id="RYQ97051.1"/>
    </source>
</evidence>
<protein>
    <submittedName>
        <fullName evidence="1">Uncharacterized protein</fullName>
    </submittedName>
</protein>
<organism evidence="1 2">
    <name type="scientific">Arachis hypogaea</name>
    <name type="common">Peanut</name>
    <dbReference type="NCBI Taxonomy" id="3818"/>
    <lineage>
        <taxon>Eukaryota</taxon>
        <taxon>Viridiplantae</taxon>
        <taxon>Streptophyta</taxon>
        <taxon>Embryophyta</taxon>
        <taxon>Tracheophyta</taxon>
        <taxon>Spermatophyta</taxon>
        <taxon>Magnoliopsida</taxon>
        <taxon>eudicotyledons</taxon>
        <taxon>Gunneridae</taxon>
        <taxon>Pentapetalae</taxon>
        <taxon>rosids</taxon>
        <taxon>fabids</taxon>
        <taxon>Fabales</taxon>
        <taxon>Fabaceae</taxon>
        <taxon>Papilionoideae</taxon>
        <taxon>50 kb inversion clade</taxon>
        <taxon>dalbergioids sensu lato</taxon>
        <taxon>Dalbergieae</taxon>
        <taxon>Pterocarpus clade</taxon>
        <taxon>Arachis</taxon>
    </lineage>
</organism>
<keyword evidence="2" id="KW-1185">Reference proteome</keyword>
<accession>A0A444Y515</accession>
<sequence length="188" mass="20515">MKRVEKLFYKISIFVLRNNVKYDLFVISSDEDLQVLFRCHRHFFEVRTPELLAKLVDVVCSSGGSNRNPQSSGYLACSSSIPVGASSAVLVIVPDVVLVAFLSFAANLNRSGDARIGETGSLGEVAIVTPDTPIMVPVFGEGGVPDGIEDALHDDDDDDDDVHIVIYVTNKVKIQVKSTSREVDTESR</sequence>
<reference evidence="1 2" key="1">
    <citation type="submission" date="2019-01" db="EMBL/GenBank/DDBJ databases">
        <title>Sequencing of cultivated peanut Arachis hypogaea provides insights into genome evolution and oil improvement.</title>
        <authorList>
            <person name="Chen X."/>
        </authorList>
    </citation>
    <scope>NUCLEOTIDE SEQUENCE [LARGE SCALE GENOMIC DNA]</scope>
    <source>
        <strain evidence="2">cv. Fuhuasheng</strain>
        <tissue evidence="1">Leaves</tissue>
    </source>
</reference>
<dbReference type="AlphaFoldDB" id="A0A444Y515"/>
<dbReference type="Proteomes" id="UP000289738">
    <property type="component" value="Chromosome B08"/>
</dbReference>
<dbReference type="EMBL" id="SDMP01000018">
    <property type="protein sequence ID" value="RYQ97051.1"/>
    <property type="molecule type" value="Genomic_DNA"/>
</dbReference>
<comment type="caution">
    <text evidence="1">The sequence shown here is derived from an EMBL/GenBank/DDBJ whole genome shotgun (WGS) entry which is preliminary data.</text>
</comment>
<evidence type="ECO:0000313" key="2">
    <source>
        <dbReference type="Proteomes" id="UP000289738"/>
    </source>
</evidence>
<name>A0A444Y515_ARAHY</name>
<gene>
    <name evidence="1" type="ORF">Ahy_B08g093036</name>
</gene>
<proteinExistence type="predicted"/>